<reference evidence="2 3" key="1">
    <citation type="submission" date="2018-11" db="EMBL/GenBank/DDBJ databases">
        <title>Genome sequencing and assembly of Anaerosphaera sp. nov., GS7-6-2.</title>
        <authorList>
            <person name="Rettenmaier R."/>
            <person name="Liebl W."/>
            <person name="Zverlov V."/>
        </authorList>
    </citation>
    <scope>NUCLEOTIDE SEQUENCE [LARGE SCALE GENOMIC DNA]</scope>
    <source>
        <strain evidence="2 3">GS7-6-2</strain>
    </source>
</reference>
<sequence>MKKFRVVFIGVLLLITIVVLIGFIPLLSIISREVAKMYPTIAYMRIPILVLAVLVVLTTISALIFGFLSLLEYGRGRVFNFKTVKYLQGLSLSFLAGMFFQLLIIIYTEINIGGSITNIYVGFGVLVFLLGNQIFKLLSEVIREGTEIKTDNELTI</sequence>
<feature type="transmembrane region" description="Helical" evidence="1">
    <location>
        <begin position="7"/>
        <end position="30"/>
    </location>
</feature>
<keyword evidence="1" id="KW-1133">Transmembrane helix</keyword>
<dbReference type="Pfam" id="PF11188">
    <property type="entry name" value="DUF2975"/>
    <property type="match status" value="1"/>
</dbReference>
<organism evidence="2 3">
    <name type="scientific">Anaerosphaera multitolerans</name>
    <dbReference type="NCBI Taxonomy" id="2487351"/>
    <lineage>
        <taxon>Bacteria</taxon>
        <taxon>Bacillati</taxon>
        <taxon>Bacillota</taxon>
        <taxon>Tissierellia</taxon>
        <taxon>Tissierellales</taxon>
        <taxon>Peptoniphilaceae</taxon>
        <taxon>Anaerosphaera</taxon>
    </lineage>
</organism>
<dbReference type="RefSeq" id="WP_127724227.1">
    <property type="nucleotide sequence ID" value="NZ_RLIH01000004.1"/>
</dbReference>
<keyword evidence="3" id="KW-1185">Reference proteome</keyword>
<keyword evidence="1" id="KW-0472">Membrane</keyword>
<feature type="transmembrane region" description="Helical" evidence="1">
    <location>
        <begin position="42"/>
        <end position="68"/>
    </location>
</feature>
<comment type="caution">
    <text evidence="2">The sequence shown here is derived from an EMBL/GenBank/DDBJ whole genome shotgun (WGS) entry which is preliminary data.</text>
</comment>
<gene>
    <name evidence="2" type="ORF">EF514_04495</name>
</gene>
<dbReference type="InterPro" id="IPR021354">
    <property type="entry name" value="DUF2975"/>
</dbReference>
<accession>A0A437S822</accession>
<feature type="transmembrane region" description="Helical" evidence="1">
    <location>
        <begin position="119"/>
        <end position="139"/>
    </location>
</feature>
<dbReference type="Proteomes" id="UP000288812">
    <property type="component" value="Unassembled WGS sequence"/>
</dbReference>
<evidence type="ECO:0000256" key="1">
    <source>
        <dbReference type="SAM" id="Phobius"/>
    </source>
</evidence>
<feature type="transmembrane region" description="Helical" evidence="1">
    <location>
        <begin position="89"/>
        <end position="107"/>
    </location>
</feature>
<dbReference type="AlphaFoldDB" id="A0A437S822"/>
<proteinExistence type="predicted"/>
<dbReference type="EMBL" id="RLIH01000004">
    <property type="protein sequence ID" value="RVU55152.1"/>
    <property type="molecule type" value="Genomic_DNA"/>
</dbReference>
<evidence type="ECO:0000313" key="2">
    <source>
        <dbReference type="EMBL" id="RVU55152.1"/>
    </source>
</evidence>
<keyword evidence="1" id="KW-0812">Transmembrane</keyword>
<name>A0A437S822_9FIRM</name>
<protein>
    <submittedName>
        <fullName evidence="2">DUF2975 domain-containing protein</fullName>
    </submittedName>
</protein>
<evidence type="ECO:0000313" key="3">
    <source>
        <dbReference type="Proteomes" id="UP000288812"/>
    </source>
</evidence>
<dbReference type="OrthoDB" id="1699142at2"/>